<organism evidence="4 5">
    <name type="scientific">Pseudoduganella guangdongensis</name>
    <dbReference type="NCBI Taxonomy" id="2692179"/>
    <lineage>
        <taxon>Bacteria</taxon>
        <taxon>Pseudomonadati</taxon>
        <taxon>Pseudomonadota</taxon>
        <taxon>Betaproteobacteria</taxon>
        <taxon>Burkholderiales</taxon>
        <taxon>Oxalobacteraceae</taxon>
        <taxon>Telluria group</taxon>
        <taxon>Pseudoduganella</taxon>
    </lineage>
</organism>
<evidence type="ECO:0000256" key="1">
    <source>
        <dbReference type="ARBA" id="ARBA00022729"/>
    </source>
</evidence>
<gene>
    <name evidence="4" type="ORF">GTP41_17885</name>
</gene>
<dbReference type="SMART" id="SM00062">
    <property type="entry name" value="PBPb"/>
    <property type="match status" value="1"/>
</dbReference>
<dbReference type="AlphaFoldDB" id="A0A6N9HL44"/>
<comment type="caution">
    <text evidence="4">The sequence shown here is derived from an EMBL/GenBank/DDBJ whole genome shotgun (WGS) entry which is preliminary data.</text>
</comment>
<name>A0A6N9HL44_9BURK</name>
<evidence type="ECO:0000313" key="4">
    <source>
        <dbReference type="EMBL" id="MYN03967.1"/>
    </source>
</evidence>
<evidence type="ECO:0000313" key="5">
    <source>
        <dbReference type="Proteomes" id="UP000448575"/>
    </source>
</evidence>
<dbReference type="EMBL" id="WWCJ01000012">
    <property type="protein sequence ID" value="MYN03967.1"/>
    <property type="molecule type" value="Genomic_DNA"/>
</dbReference>
<dbReference type="SUPFAM" id="SSF53850">
    <property type="entry name" value="Periplasmic binding protein-like II"/>
    <property type="match status" value="1"/>
</dbReference>
<dbReference type="Proteomes" id="UP000448575">
    <property type="component" value="Unassembled WGS sequence"/>
</dbReference>
<accession>A0A6N9HL44</accession>
<feature type="signal peptide" evidence="2">
    <location>
        <begin position="1"/>
        <end position="19"/>
    </location>
</feature>
<keyword evidence="1 2" id="KW-0732">Signal</keyword>
<dbReference type="Pfam" id="PF00497">
    <property type="entry name" value="SBP_bac_3"/>
    <property type="match status" value="1"/>
</dbReference>
<dbReference type="PANTHER" id="PTHR35936">
    <property type="entry name" value="MEMBRANE-BOUND LYTIC MUREIN TRANSGLYCOSYLASE F"/>
    <property type="match status" value="1"/>
</dbReference>
<evidence type="ECO:0000259" key="3">
    <source>
        <dbReference type="SMART" id="SM00062"/>
    </source>
</evidence>
<dbReference type="RefSeq" id="WP_161026930.1">
    <property type="nucleotide sequence ID" value="NZ_WWCJ01000012.1"/>
</dbReference>
<evidence type="ECO:0000256" key="2">
    <source>
        <dbReference type="SAM" id="SignalP"/>
    </source>
</evidence>
<keyword evidence="5" id="KW-1185">Reference proteome</keyword>
<reference evidence="4 5" key="1">
    <citation type="submission" date="2019-12" db="EMBL/GenBank/DDBJ databases">
        <title>Novel species isolated from a subtropical stream in China.</title>
        <authorList>
            <person name="Lu H."/>
        </authorList>
    </citation>
    <scope>NUCLEOTIDE SEQUENCE [LARGE SCALE GENOMIC DNA]</scope>
    <source>
        <strain evidence="4 5">DS3</strain>
    </source>
</reference>
<dbReference type="InterPro" id="IPR001638">
    <property type="entry name" value="Solute-binding_3/MltF_N"/>
</dbReference>
<feature type="domain" description="Solute-binding protein family 3/N-terminal" evidence="3">
    <location>
        <begin position="22"/>
        <end position="246"/>
    </location>
</feature>
<dbReference type="PANTHER" id="PTHR35936:SF25">
    <property type="entry name" value="ABC TRANSPORTER SUBSTRATE-BINDING PROTEIN"/>
    <property type="match status" value="1"/>
</dbReference>
<dbReference type="Gene3D" id="3.40.190.10">
    <property type="entry name" value="Periplasmic binding protein-like II"/>
    <property type="match status" value="2"/>
</dbReference>
<proteinExistence type="predicted"/>
<sequence>MRHFSAAVFALLCCLPAAARDLLVIGTHFERVYERGQEGEIVGFGPEIVRLIAQRLGHRAIFELYPWARAQALVAQGKADILVGPYKTFERQQIMAFSKLPFYQDQMVFYVRKGSGAEWNGDYNALTGRRIAIVNGWAYGAAFDKARPQLRLDIVNSVDSGLKMLAAQHAQMFASNRRNTEPVLGRLGFAGQLTMLPQVIEVQDGYFGFPKRHASDALRKEFDAEFQRMVESGELKRLGQRHEVNVPPQ</sequence>
<protein>
    <submittedName>
        <fullName evidence="4">Transporter substrate-binding domain-containing protein</fullName>
    </submittedName>
</protein>
<feature type="chain" id="PRO_5027097561" evidence="2">
    <location>
        <begin position="20"/>
        <end position="249"/>
    </location>
</feature>